<dbReference type="InterPro" id="IPR048540">
    <property type="entry name" value="Rrn7_cyclin_N"/>
</dbReference>
<feature type="domain" description="Rrn7/TAF1B C-terminal cyclin" evidence="14">
    <location>
        <begin position="261"/>
        <end position="444"/>
    </location>
</feature>
<dbReference type="GO" id="GO:0070860">
    <property type="term" value="C:RNA polymerase I core factor complex"/>
    <property type="evidence" value="ECO:0007669"/>
    <property type="project" value="InterPro"/>
</dbReference>
<evidence type="ECO:0000256" key="2">
    <source>
        <dbReference type="ARBA" id="ARBA00006899"/>
    </source>
</evidence>
<evidence type="ECO:0000256" key="1">
    <source>
        <dbReference type="ARBA" id="ARBA00004604"/>
    </source>
</evidence>
<dbReference type="Pfam" id="PF20645">
    <property type="entry name" value="Rrn7_cyclin_C"/>
    <property type="match status" value="1"/>
</dbReference>
<keyword evidence="5" id="KW-0863">Zinc-finger</keyword>
<dbReference type="InterPro" id="IPR048538">
    <property type="entry name" value="Rrn7_cyclin_C"/>
</dbReference>
<keyword evidence="6" id="KW-0862">Zinc</keyword>
<sequence>MDEQLTGGYSEPCGQCAAVDWGVSDEGQFFCRSCHNVIEKTREVEDVTTLHSINSRISQITKPKKKRDEGGREWIICEGFQFILNHQAKALVSLGVCMKFETEVLWNFWKIYLQNTQQAFTKNPVYTPRFTVFMKSQSDEEVNSPSQQSNHTEVASDMSEEMSVSGYSSEVQSSVLSKGSSDVGAYPKTKGGKERNKFMSMPRTLALCYLALLWIREAITLADLLRLVSEGRIPYVNIHEAFPEEMRLFGKDVRFFNVRYIPSYSLVHKEAVALAQIMKLPSFPTISQDCLLHPLPLTVRYLLEANLPDDLHIWVHKVIRQASMGDSSFLTFDPSKEKPHLVCYDIQAVAVIIVALKLLFKLDDHEEWKLSEEAGKKKKRVFKLKKWFDVVQPVLEKARKREEQEEARRKWGTTKPFITTLKRKCLTLKKRRVAEHLEQKFQKFTDSAPEESSSLNSHTSFRFSWGNEEGSDGPSIFNNHLDCTFKKDGIKYLSNRKYWHLNLKACPPNKCGDHFSEMEPRLPRMYVWVLDLFSFILGVSQTEVHKEVLNVERCFLKRNYEPKVQWTFASCKKKKKTVEKKTHVNEEHINDGE</sequence>
<reference evidence="15 16" key="1">
    <citation type="submission" date="2018-03" db="EMBL/GenBank/DDBJ databases">
        <title>Draft genome sequence of Rohu Carp (Labeo rohita).</title>
        <authorList>
            <person name="Das P."/>
            <person name="Kushwaha B."/>
            <person name="Joshi C.G."/>
            <person name="Kumar D."/>
            <person name="Nagpure N.S."/>
            <person name="Sahoo L."/>
            <person name="Das S.P."/>
            <person name="Bit A."/>
            <person name="Patnaik S."/>
            <person name="Meher P.K."/>
            <person name="Jayasankar P."/>
            <person name="Koringa P.G."/>
            <person name="Patel N.V."/>
            <person name="Hinsu A.T."/>
            <person name="Kumar R."/>
            <person name="Pandey M."/>
            <person name="Agarwal S."/>
            <person name="Srivastava S."/>
            <person name="Singh M."/>
            <person name="Iquebal M.A."/>
            <person name="Jaiswal S."/>
            <person name="Angadi U.B."/>
            <person name="Kumar N."/>
            <person name="Raza M."/>
            <person name="Shah T.M."/>
            <person name="Rai A."/>
            <person name="Jena J.K."/>
        </authorList>
    </citation>
    <scope>NUCLEOTIDE SEQUENCE [LARGE SCALE GENOMIC DNA]</scope>
    <source>
        <strain evidence="15">DASCIFA01</strain>
        <tissue evidence="15">Testis</tissue>
    </source>
</reference>
<evidence type="ECO:0000256" key="6">
    <source>
        <dbReference type="ARBA" id="ARBA00022833"/>
    </source>
</evidence>
<organism evidence="15 16">
    <name type="scientific">Labeo rohita</name>
    <name type="common">Indian major carp</name>
    <name type="synonym">Cyprinus rohita</name>
    <dbReference type="NCBI Taxonomy" id="84645"/>
    <lineage>
        <taxon>Eukaryota</taxon>
        <taxon>Metazoa</taxon>
        <taxon>Chordata</taxon>
        <taxon>Craniata</taxon>
        <taxon>Vertebrata</taxon>
        <taxon>Euteleostomi</taxon>
        <taxon>Actinopterygii</taxon>
        <taxon>Neopterygii</taxon>
        <taxon>Teleostei</taxon>
        <taxon>Ostariophysi</taxon>
        <taxon>Cypriniformes</taxon>
        <taxon>Cyprinidae</taxon>
        <taxon>Labeoninae</taxon>
        <taxon>Labeonini</taxon>
        <taxon>Labeo</taxon>
    </lineage>
</organism>
<dbReference type="GO" id="GO:0001164">
    <property type="term" value="F:RNA polymerase I core promoter sequence-specific DNA binding"/>
    <property type="evidence" value="ECO:0007669"/>
    <property type="project" value="InterPro"/>
</dbReference>
<evidence type="ECO:0000259" key="14">
    <source>
        <dbReference type="Pfam" id="PF20645"/>
    </source>
</evidence>
<evidence type="ECO:0000313" key="16">
    <source>
        <dbReference type="Proteomes" id="UP000290572"/>
    </source>
</evidence>
<evidence type="ECO:0000256" key="9">
    <source>
        <dbReference type="ARBA" id="ARBA00023163"/>
    </source>
</evidence>
<dbReference type="Proteomes" id="UP000290572">
    <property type="component" value="Unassembled WGS sequence"/>
</dbReference>
<dbReference type="GO" id="GO:0042790">
    <property type="term" value="P:nucleolar large rRNA transcription by RNA polymerase I"/>
    <property type="evidence" value="ECO:0007669"/>
    <property type="project" value="TreeGrafter"/>
</dbReference>
<feature type="domain" description="RRN7-type" evidence="12">
    <location>
        <begin position="9"/>
        <end position="39"/>
    </location>
</feature>
<protein>
    <recommendedName>
        <fullName evidence="3">TATA box-binding protein-associated factor RNA polymerase I subunit B</fullName>
    </recommendedName>
    <alternativeName>
        <fullName evidence="11">TATA box-binding protein-associated factor 1B</fullName>
    </alternativeName>
</protein>
<accession>A0A498LI74</accession>
<dbReference type="InterPro" id="IPR021752">
    <property type="entry name" value="TF_Rrn7_Zf"/>
</dbReference>
<evidence type="ECO:0000256" key="10">
    <source>
        <dbReference type="ARBA" id="ARBA00023242"/>
    </source>
</evidence>
<dbReference type="GO" id="GO:0008270">
    <property type="term" value="F:zinc ion binding"/>
    <property type="evidence" value="ECO:0007669"/>
    <property type="project" value="UniProtKB-KW"/>
</dbReference>
<evidence type="ECO:0000259" key="13">
    <source>
        <dbReference type="Pfam" id="PF20644"/>
    </source>
</evidence>
<evidence type="ECO:0000313" key="15">
    <source>
        <dbReference type="EMBL" id="RXN06374.1"/>
    </source>
</evidence>
<comment type="subcellular location">
    <subcellularLocation>
        <location evidence="1">Nucleus</location>
        <location evidence="1">Nucleolus</location>
    </subcellularLocation>
</comment>
<keyword evidence="7" id="KW-0805">Transcription regulation</keyword>
<feature type="domain" description="Rrn7/TAF1B N-terminal cyclin" evidence="13">
    <location>
        <begin position="80"/>
        <end position="243"/>
    </location>
</feature>
<gene>
    <name evidence="15" type="ORF">ROHU_012406</name>
</gene>
<evidence type="ECO:0000256" key="7">
    <source>
        <dbReference type="ARBA" id="ARBA00023015"/>
    </source>
</evidence>
<evidence type="ECO:0000259" key="12">
    <source>
        <dbReference type="Pfam" id="PF11781"/>
    </source>
</evidence>
<proteinExistence type="inferred from homology"/>
<dbReference type="PANTHER" id="PTHR31576:SF2">
    <property type="entry name" value="TATA BOX-BINDING PROTEIN-ASSOCIATED FACTOR RNA POLYMERASE I SUBUNIT B"/>
    <property type="match status" value="1"/>
</dbReference>
<evidence type="ECO:0000256" key="5">
    <source>
        <dbReference type="ARBA" id="ARBA00022771"/>
    </source>
</evidence>
<evidence type="ECO:0000256" key="8">
    <source>
        <dbReference type="ARBA" id="ARBA00023125"/>
    </source>
</evidence>
<evidence type="ECO:0000256" key="11">
    <source>
        <dbReference type="ARBA" id="ARBA00032500"/>
    </source>
</evidence>
<keyword evidence="16" id="KW-1185">Reference proteome</keyword>
<keyword evidence="8" id="KW-0238">DNA-binding</keyword>
<dbReference type="Pfam" id="PF20644">
    <property type="entry name" value="Rrn7_cyclin_N"/>
    <property type="match status" value="1"/>
</dbReference>
<evidence type="ECO:0000256" key="3">
    <source>
        <dbReference type="ARBA" id="ARBA00018994"/>
    </source>
</evidence>
<dbReference type="InterPro" id="IPR033599">
    <property type="entry name" value="TAF1B/Rrn7"/>
</dbReference>
<dbReference type="PANTHER" id="PTHR31576">
    <property type="entry name" value="TATA BOX-BINDING PROTEIN-ASSOCIATED FACTOR RNA POLYMERASE I SUBUNIT B"/>
    <property type="match status" value="1"/>
</dbReference>
<dbReference type="STRING" id="84645.A0A498LI74"/>
<dbReference type="Pfam" id="PF11781">
    <property type="entry name" value="Zn_ribbon_RRN7"/>
    <property type="match status" value="1"/>
</dbReference>
<comment type="caution">
    <text evidence="15">The sequence shown here is derived from an EMBL/GenBank/DDBJ whole genome shotgun (WGS) entry which is preliminary data.</text>
</comment>
<keyword evidence="9" id="KW-0804">Transcription</keyword>
<dbReference type="GO" id="GO:0005668">
    <property type="term" value="C:RNA polymerase transcription factor SL1 complex"/>
    <property type="evidence" value="ECO:0007669"/>
    <property type="project" value="TreeGrafter"/>
</dbReference>
<dbReference type="AlphaFoldDB" id="A0A498LI74"/>
<evidence type="ECO:0000256" key="4">
    <source>
        <dbReference type="ARBA" id="ARBA00022723"/>
    </source>
</evidence>
<keyword evidence="4" id="KW-0479">Metal-binding</keyword>
<keyword evidence="10" id="KW-0539">Nucleus</keyword>
<dbReference type="EMBL" id="QBIY01013373">
    <property type="protein sequence ID" value="RXN06374.1"/>
    <property type="molecule type" value="Genomic_DNA"/>
</dbReference>
<name>A0A498LI74_LABRO</name>
<comment type="similarity">
    <text evidence="2">Belongs to the RRN7/TAF1B family.</text>
</comment>